<feature type="binding site" evidence="4">
    <location>
        <position position="36"/>
    </location>
    <ligand>
        <name>S-adenosyl-L-methionine</name>
        <dbReference type="ChEBI" id="CHEBI:59789"/>
    </ligand>
</feature>
<comment type="similarity">
    <text evidence="4">Belongs to the class I-like SAM-binding methyltransferase superfamily. Cation-dependent O-methyltransferase family.</text>
</comment>
<feature type="binding site" evidence="4">
    <location>
        <position position="158"/>
    </location>
    <ligand>
        <name>Mg(2+)</name>
        <dbReference type="ChEBI" id="CHEBI:18420"/>
    </ligand>
</feature>
<dbReference type="PANTHER" id="PTHR10509:SF14">
    <property type="entry name" value="CAFFEOYL-COA O-METHYLTRANSFERASE 3-RELATED"/>
    <property type="match status" value="1"/>
</dbReference>
<name>A0A1I5KWN7_9BACI</name>
<dbReference type="OrthoDB" id="9799672at2"/>
<dbReference type="EC" id="2.1.1.-" evidence="4"/>
<feature type="binding site" evidence="4">
    <location>
        <position position="83"/>
    </location>
    <ligand>
        <name>S-adenosyl-L-methionine</name>
        <dbReference type="ChEBI" id="CHEBI:59789"/>
    </ligand>
</feature>
<dbReference type="Pfam" id="PF01596">
    <property type="entry name" value="Methyltransf_3"/>
    <property type="match status" value="1"/>
</dbReference>
<dbReference type="HAMAP" id="MF_02217">
    <property type="entry name" value="TrmR_methyltr"/>
    <property type="match status" value="1"/>
</dbReference>
<dbReference type="CDD" id="cd02440">
    <property type="entry name" value="AdoMet_MTases"/>
    <property type="match status" value="1"/>
</dbReference>
<dbReference type="AlphaFoldDB" id="A0A1I5KWN7"/>
<feature type="binding site" evidence="4">
    <location>
        <position position="66"/>
    </location>
    <ligand>
        <name>S-adenosyl-L-methionine</name>
        <dbReference type="ChEBI" id="CHEBI:59789"/>
    </ligand>
</feature>
<comment type="catalytic activity">
    <reaction evidence="4">
        <text>5-hydroxyuridine(34) in tRNA + S-adenosyl-L-methionine = 5-methoxyuridine(34) in tRNA + S-adenosyl-L-homocysteine + H(+)</text>
        <dbReference type="Rhea" id="RHEA:60524"/>
        <dbReference type="Rhea" id="RHEA-COMP:13381"/>
        <dbReference type="Rhea" id="RHEA-COMP:15591"/>
        <dbReference type="ChEBI" id="CHEBI:15378"/>
        <dbReference type="ChEBI" id="CHEBI:57856"/>
        <dbReference type="ChEBI" id="CHEBI:59789"/>
        <dbReference type="ChEBI" id="CHEBI:136877"/>
        <dbReference type="ChEBI" id="CHEBI:143860"/>
    </reaction>
</comment>
<feature type="binding site" evidence="4">
    <location>
        <position position="157"/>
    </location>
    <ligand>
        <name>Mg(2+)</name>
        <dbReference type="ChEBI" id="CHEBI:18420"/>
    </ligand>
</feature>
<evidence type="ECO:0000256" key="4">
    <source>
        <dbReference type="HAMAP-Rule" id="MF_02217"/>
    </source>
</evidence>
<keyword evidence="4" id="KW-0460">Magnesium</keyword>
<dbReference type="InterPro" id="IPR029063">
    <property type="entry name" value="SAM-dependent_MTases_sf"/>
</dbReference>
<dbReference type="GO" id="GO:0008757">
    <property type="term" value="F:S-adenosylmethionine-dependent methyltransferase activity"/>
    <property type="evidence" value="ECO:0007669"/>
    <property type="project" value="TreeGrafter"/>
</dbReference>
<accession>A0A1I5KWN7</accession>
<dbReference type="GO" id="GO:0030488">
    <property type="term" value="P:tRNA methylation"/>
    <property type="evidence" value="ECO:0007669"/>
    <property type="project" value="UniProtKB-UniRule"/>
</dbReference>
<evidence type="ECO:0000256" key="2">
    <source>
        <dbReference type="ARBA" id="ARBA00022679"/>
    </source>
</evidence>
<comment type="subunit">
    <text evidence="4">Homodimer.</text>
</comment>
<dbReference type="InterPro" id="IPR043675">
    <property type="entry name" value="TrmR_methyltr"/>
</dbReference>
<protein>
    <recommendedName>
        <fullName evidence="4">tRNA 5-hydroxyuridine methyltransferase</fullName>
        <ecNumber evidence="4">2.1.1.-</ecNumber>
    </recommendedName>
    <alternativeName>
        <fullName evidence="4">ho5U methyltransferase</fullName>
    </alternativeName>
</protein>
<sequence>MMDAHVFDYIKRLTTTSSYPFDVMEYQAKEQHVPIMEQDGIAFLKQLIRLHRPTRILEIGAAIGYSALQMASVDTNIQVVTVERDDVRFEAAMANINQYDEHQQVEVLHGDAFDLADELNHKGPFDVVFIDAAKGQYQRFFETFSTNLTEHAMIITDNVLFKGYVSDASEASKRLAKLSQKIDRYNQWLMDREGFETVIVPVGDGVAITTRQMND</sequence>
<organism evidence="5 6">
    <name type="scientific">Halolactibacillus halophilus</name>
    <dbReference type="NCBI Taxonomy" id="306540"/>
    <lineage>
        <taxon>Bacteria</taxon>
        <taxon>Bacillati</taxon>
        <taxon>Bacillota</taxon>
        <taxon>Bacilli</taxon>
        <taxon>Bacillales</taxon>
        <taxon>Bacillaceae</taxon>
        <taxon>Halolactibacillus</taxon>
    </lineage>
</organism>
<dbReference type="Proteomes" id="UP000242243">
    <property type="component" value="Unassembled WGS sequence"/>
</dbReference>
<evidence type="ECO:0000313" key="5">
    <source>
        <dbReference type="EMBL" id="SFO89509.1"/>
    </source>
</evidence>
<dbReference type="RefSeq" id="WP_089829250.1">
    <property type="nucleotide sequence ID" value="NZ_BJWI01000001.1"/>
</dbReference>
<keyword evidence="1 4" id="KW-0489">Methyltransferase</keyword>
<comment type="function">
    <text evidence="4">Catalyzes the methylation of 5-hydroxyuridine (ho5U) to form 5-methoxyuridine (mo5U) at position 34 in tRNAs.</text>
</comment>
<dbReference type="InterPro" id="IPR050362">
    <property type="entry name" value="Cation-dep_OMT"/>
</dbReference>
<feature type="binding site" evidence="4">
    <location>
        <position position="131"/>
    </location>
    <ligand>
        <name>S-adenosyl-L-methionine</name>
        <dbReference type="ChEBI" id="CHEBI:59789"/>
    </ligand>
</feature>
<keyword evidence="4" id="KW-0479">Metal-binding</keyword>
<dbReference type="InterPro" id="IPR002935">
    <property type="entry name" value="SAM_O-MeTrfase"/>
</dbReference>
<dbReference type="SUPFAM" id="SSF53335">
    <property type="entry name" value="S-adenosyl-L-methionine-dependent methyltransferases"/>
    <property type="match status" value="1"/>
</dbReference>
<evidence type="ECO:0000313" key="6">
    <source>
        <dbReference type="Proteomes" id="UP000242243"/>
    </source>
</evidence>
<dbReference type="Gene3D" id="3.40.50.150">
    <property type="entry name" value="Vaccinia Virus protein VP39"/>
    <property type="match status" value="1"/>
</dbReference>
<evidence type="ECO:0000256" key="1">
    <source>
        <dbReference type="ARBA" id="ARBA00022603"/>
    </source>
</evidence>
<dbReference type="PANTHER" id="PTHR10509">
    <property type="entry name" value="O-METHYLTRANSFERASE-RELATED"/>
    <property type="match status" value="1"/>
</dbReference>
<dbReference type="GO" id="GO:0008171">
    <property type="term" value="F:O-methyltransferase activity"/>
    <property type="evidence" value="ECO:0007669"/>
    <property type="project" value="InterPro"/>
</dbReference>
<keyword evidence="2 4" id="KW-0808">Transferase</keyword>
<dbReference type="EMBL" id="FOXC01000001">
    <property type="protein sequence ID" value="SFO89509.1"/>
    <property type="molecule type" value="Genomic_DNA"/>
</dbReference>
<dbReference type="PROSITE" id="PS51682">
    <property type="entry name" value="SAM_OMT_I"/>
    <property type="match status" value="1"/>
</dbReference>
<reference evidence="5 6" key="1">
    <citation type="submission" date="2016-10" db="EMBL/GenBank/DDBJ databases">
        <authorList>
            <person name="de Groot N.N."/>
        </authorList>
    </citation>
    <scope>NUCLEOTIDE SEQUENCE [LARGE SCALE GENOMIC DNA]</scope>
    <source>
        <strain evidence="5 6">DSM 17073</strain>
    </source>
</reference>
<gene>
    <name evidence="4" type="primary">trmR</name>
    <name evidence="5" type="ORF">SAMN05421839_10180</name>
</gene>
<feature type="binding site" evidence="4">
    <location>
        <begin position="111"/>
        <end position="112"/>
    </location>
    <ligand>
        <name>S-adenosyl-L-methionine</name>
        <dbReference type="ChEBI" id="CHEBI:59789"/>
    </ligand>
</feature>
<proteinExistence type="inferred from homology"/>
<dbReference type="GO" id="GO:0016300">
    <property type="term" value="F:tRNA (uridine) methyltransferase activity"/>
    <property type="evidence" value="ECO:0007669"/>
    <property type="project" value="UniProtKB-UniRule"/>
</dbReference>
<dbReference type="GO" id="GO:0000287">
    <property type="term" value="F:magnesium ion binding"/>
    <property type="evidence" value="ECO:0007669"/>
    <property type="project" value="UniProtKB-UniRule"/>
</dbReference>
<keyword evidence="4" id="KW-0819">tRNA processing</keyword>
<dbReference type="STRING" id="306540.SAMN05421839_10180"/>
<keyword evidence="3 4" id="KW-0949">S-adenosyl-L-methionine</keyword>
<feature type="binding site" evidence="4">
    <location>
        <position position="131"/>
    </location>
    <ligand>
        <name>Mg(2+)</name>
        <dbReference type="ChEBI" id="CHEBI:18420"/>
    </ligand>
</feature>
<evidence type="ECO:0000256" key="3">
    <source>
        <dbReference type="ARBA" id="ARBA00022691"/>
    </source>
</evidence>